<reference evidence="9 10" key="1">
    <citation type="submission" date="2017-10" db="EMBL/GenBank/DDBJ databases">
        <title>A novel species of cold-tolerant Malassezia isolated from bats.</title>
        <authorList>
            <person name="Lorch J.M."/>
            <person name="Palmer J.M."/>
            <person name="Vanderwolf K.J."/>
            <person name="Schmidt K.Z."/>
            <person name="Verant M.L."/>
            <person name="Weller T.J."/>
            <person name="Blehert D.S."/>
        </authorList>
    </citation>
    <scope>NUCLEOTIDE SEQUENCE [LARGE SCALE GENOMIC DNA]</scope>
    <source>
        <strain evidence="9 10">NWHC:44797-103</strain>
    </source>
</reference>
<dbReference type="PANTHER" id="PTHR45841:SF1">
    <property type="entry name" value="MRNA TURNOVER PROTEIN 4 HOMOLOG"/>
    <property type="match status" value="1"/>
</dbReference>
<proteinExistence type="inferred from homology"/>
<dbReference type="InterPro" id="IPR001790">
    <property type="entry name" value="Ribosomal_uL10"/>
</dbReference>
<evidence type="ECO:0000256" key="2">
    <source>
        <dbReference type="ARBA" id="ARBA00008889"/>
    </source>
</evidence>
<dbReference type="GO" id="GO:0030687">
    <property type="term" value="C:preribosome, large subunit precursor"/>
    <property type="evidence" value="ECO:0007669"/>
    <property type="project" value="TreeGrafter"/>
</dbReference>
<evidence type="ECO:0000313" key="9">
    <source>
        <dbReference type="EMBL" id="PKI83883.1"/>
    </source>
</evidence>
<name>A0A2N1JBG1_9BASI</name>
<accession>A0A2N1JBG1</accession>
<dbReference type="EMBL" id="KZ454990">
    <property type="protein sequence ID" value="PKI83883.1"/>
    <property type="molecule type" value="Genomic_DNA"/>
</dbReference>
<dbReference type="Gene3D" id="3.90.105.20">
    <property type="match status" value="1"/>
</dbReference>
<evidence type="ECO:0000313" key="10">
    <source>
        <dbReference type="Proteomes" id="UP000232875"/>
    </source>
</evidence>
<dbReference type="InterPro" id="IPR043141">
    <property type="entry name" value="Ribosomal_uL10-like_sf"/>
</dbReference>
<dbReference type="PANTHER" id="PTHR45841">
    <property type="entry name" value="MRNA TURNOVER PROTEIN 4 MRTO4"/>
    <property type="match status" value="1"/>
</dbReference>
<dbReference type="InterPro" id="IPR043164">
    <property type="entry name" value="Ribosomal_uL10-like_insert_sf"/>
</dbReference>
<sequence length="301" mass="33926">MAKAKRAKVVSLTRTKAKTREHKENLIGSVRDAANEYSYVWVFAISNMRNLYLDEARKLWTGSKMFFGKLRVIAKALGESESEEIRPRLAALSKRLRGNVGLLFTDSPPAEVLDWCSDYQRLDFARMGGKATETVKLEAGPVMIYTEPRETLPHNIEPQLRKLNMPTQLKNGIPTLLQDFTVCKKGEILTAEKAQILKHLLIQMAHFRLIPLVYWSAIGASGEENQKEGVIVDVPLSDSDLELAKNAGALLGTKKSRVQEHGRDEEMVDDDEDDDDDDEPDEINMIEERDSAMMLPEGLQL</sequence>
<dbReference type="InterPro" id="IPR051742">
    <property type="entry name" value="Ribosome_Assembly_uL10"/>
</dbReference>
<keyword evidence="10" id="KW-1185">Reference proteome</keyword>
<dbReference type="AlphaFoldDB" id="A0A2N1JBG1"/>
<dbReference type="GO" id="GO:0005737">
    <property type="term" value="C:cytoplasm"/>
    <property type="evidence" value="ECO:0007669"/>
    <property type="project" value="UniProtKB-SubCell"/>
</dbReference>
<comment type="subcellular location">
    <subcellularLocation>
        <location evidence="6">Cytoplasm</location>
    </subcellularLocation>
    <subcellularLocation>
        <location evidence="6">Nucleus</location>
        <location evidence="6">Nucleolus</location>
    </subcellularLocation>
</comment>
<dbReference type="RefSeq" id="XP_056062909.1">
    <property type="nucleotide sequence ID" value="XM_056206934.1"/>
</dbReference>
<gene>
    <name evidence="9" type="primary">MRT4</name>
    <name evidence="9" type="ORF">MVES_001985</name>
</gene>
<dbReference type="Gene3D" id="3.30.70.1730">
    <property type="match status" value="1"/>
</dbReference>
<dbReference type="SUPFAM" id="SSF160369">
    <property type="entry name" value="Ribosomal protein L10-like"/>
    <property type="match status" value="1"/>
</dbReference>
<dbReference type="FunFam" id="3.90.105.20:FF:000003">
    <property type="entry name" value="Ribosome assembly factor mrt4"/>
    <property type="match status" value="1"/>
</dbReference>
<dbReference type="Proteomes" id="UP000232875">
    <property type="component" value="Unassembled WGS sequence"/>
</dbReference>
<keyword evidence="5 6" id="KW-0539">Nucleus</keyword>
<dbReference type="GO" id="GO:0005730">
    <property type="term" value="C:nucleolus"/>
    <property type="evidence" value="ECO:0007669"/>
    <property type="project" value="UniProtKB-SubCell"/>
</dbReference>
<feature type="region of interest" description="Disordered" evidence="7">
    <location>
        <begin position="254"/>
        <end position="301"/>
    </location>
</feature>
<dbReference type="STRING" id="2020962.A0A2N1JBG1"/>
<protein>
    <recommendedName>
        <fullName evidence="6">Ribosome assembly factor mrt4</fullName>
    </recommendedName>
</protein>
<organism evidence="9 10">
    <name type="scientific">Malassezia vespertilionis</name>
    <dbReference type="NCBI Taxonomy" id="2020962"/>
    <lineage>
        <taxon>Eukaryota</taxon>
        <taxon>Fungi</taxon>
        <taxon>Dikarya</taxon>
        <taxon>Basidiomycota</taxon>
        <taxon>Ustilaginomycotina</taxon>
        <taxon>Malasseziomycetes</taxon>
        <taxon>Malasseziales</taxon>
        <taxon>Malasseziaceae</taxon>
        <taxon>Malassezia</taxon>
    </lineage>
</organism>
<evidence type="ECO:0000256" key="7">
    <source>
        <dbReference type="SAM" id="MobiDB-lite"/>
    </source>
</evidence>
<evidence type="ECO:0000256" key="3">
    <source>
        <dbReference type="ARBA" id="ARBA00011117"/>
    </source>
</evidence>
<dbReference type="InterPro" id="IPR033867">
    <property type="entry name" value="Mrt4"/>
</dbReference>
<evidence type="ECO:0000256" key="6">
    <source>
        <dbReference type="RuleBase" id="RU364039"/>
    </source>
</evidence>
<dbReference type="Pfam" id="PF17777">
    <property type="entry name" value="RL10P_insert"/>
    <property type="match status" value="1"/>
</dbReference>
<feature type="domain" description="Large ribosomal subunit protein uL10-like insertion" evidence="8">
    <location>
        <begin position="125"/>
        <end position="202"/>
    </location>
</feature>
<evidence type="ECO:0000256" key="5">
    <source>
        <dbReference type="ARBA" id="ARBA00023242"/>
    </source>
</evidence>
<dbReference type="GO" id="GO:0000956">
    <property type="term" value="P:nuclear-transcribed mRNA catabolic process"/>
    <property type="evidence" value="ECO:0007669"/>
    <property type="project" value="TreeGrafter"/>
</dbReference>
<dbReference type="Pfam" id="PF00466">
    <property type="entry name" value="Ribosomal_L10"/>
    <property type="match status" value="1"/>
</dbReference>
<comment type="function">
    <text evidence="1 6">Component of the ribosome assembly machinery. Nuclear paralog of the ribosomal protein P0, it binds pre-60S subunits at an early stage of assembly in the nucleolus, and is replaced by P0 in cytoplasmic pre-60S subunits and mature 80S ribosomes.</text>
</comment>
<dbReference type="GO" id="GO:0003723">
    <property type="term" value="F:RNA binding"/>
    <property type="evidence" value="ECO:0007669"/>
    <property type="project" value="TreeGrafter"/>
</dbReference>
<dbReference type="GO" id="GO:0000027">
    <property type="term" value="P:ribosomal large subunit assembly"/>
    <property type="evidence" value="ECO:0007669"/>
    <property type="project" value="InterPro"/>
</dbReference>
<dbReference type="InterPro" id="IPR040637">
    <property type="entry name" value="Ribosomal_uL10-like_insert"/>
</dbReference>
<keyword evidence="6" id="KW-0690">Ribosome biogenesis</keyword>
<comment type="similarity">
    <text evidence="2 6">Belongs to the universal ribosomal protein uL10 family.</text>
</comment>
<dbReference type="OrthoDB" id="10262308at2759"/>
<comment type="subunit">
    <text evidence="3 6">Associates with the pre-60S ribosomal particle.</text>
</comment>
<evidence type="ECO:0000259" key="8">
    <source>
        <dbReference type="Pfam" id="PF17777"/>
    </source>
</evidence>
<dbReference type="GO" id="GO:0006364">
    <property type="term" value="P:rRNA processing"/>
    <property type="evidence" value="ECO:0007669"/>
    <property type="project" value="TreeGrafter"/>
</dbReference>
<evidence type="ECO:0000256" key="1">
    <source>
        <dbReference type="ARBA" id="ARBA00004046"/>
    </source>
</evidence>
<dbReference type="GeneID" id="80901609"/>
<evidence type="ECO:0000256" key="4">
    <source>
        <dbReference type="ARBA" id="ARBA00022490"/>
    </source>
</evidence>
<dbReference type="FunFam" id="3.30.70.1730:FF:000005">
    <property type="entry name" value="Ribosome assembly factor mrt4"/>
    <property type="match status" value="1"/>
</dbReference>
<keyword evidence="4 6" id="KW-0963">Cytoplasm</keyword>
<dbReference type="CDD" id="cd05796">
    <property type="entry name" value="Ribosomal_P0_like"/>
    <property type="match status" value="1"/>
</dbReference>
<feature type="compositionally biased region" description="Acidic residues" evidence="7">
    <location>
        <begin position="266"/>
        <end position="285"/>
    </location>
</feature>